<keyword evidence="2" id="KW-1133">Transmembrane helix</keyword>
<keyword evidence="2" id="KW-0812">Transmembrane</keyword>
<dbReference type="OrthoDB" id="4881511at2"/>
<keyword evidence="4" id="KW-1185">Reference proteome</keyword>
<accession>A0A4R5KF47</accession>
<feature type="region of interest" description="Disordered" evidence="1">
    <location>
        <begin position="299"/>
        <end position="332"/>
    </location>
</feature>
<keyword evidence="2" id="KW-0472">Membrane</keyword>
<feature type="transmembrane region" description="Helical" evidence="2">
    <location>
        <begin position="137"/>
        <end position="161"/>
    </location>
</feature>
<dbReference type="Proteomes" id="UP000295511">
    <property type="component" value="Unassembled WGS sequence"/>
</dbReference>
<evidence type="ECO:0000256" key="2">
    <source>
        <dbReference type="SAM" id="Phobius"/>
    </source>
</evidence>
<evidence type="ECO:0000313" key="3">
    <source>
        <dbReference type="EMBL" id="TDF92877.1"/>
    </source>
</evidence>
<name>A0A4R5KF47_9MICC</name>
<dbReference type="AlphaFoldDB" id="A0A4R5KF47"/>
<sequence>MIRAISMRVMIVLCSGFALLHVTLGLLSLDMVSSEWQTLTAMVIYLAATALVLIPGPGRLALWKAYAAVATVVAMTVLVDSVLPTDKWPGYASWHMAATYTLLVVVSLRGPVALSWAGAGLSAVLLTSWAAGTSTGLVGGLMMNIATVGWLTIATGIGHLLRTNDDKVAQYTADAQGAADWYAAERALNVARTQWLEHVRDVTVPALTKIANPEHELSDADRQELRLIEAQLRDEIRGRVLATAEVVAAARRARERGVTVQLLDDRRQELTPKMLAAVSERVVSILNQTRSGTVTARLRPQGGSTGVTILSSDPDDHNEPTLVEIPEQKPGA</sequence>
<gene>
    <name evidence="3" type="ORF">E1809_17105</name>
</gene>
<proteinExistence type="predicted"/>
<feature type="transmembrane region" description="Helical" evidence="2">
    <location>
        <begin position="113"/>
        <end position="131"/>
    </location>
</feature>
<feature type="transmembrane region" description="Helical" evidence="2">
    <location>
        <begin position="35"/>
        <end position="54"/>
    </location>
</feature>
<protein>
    <submittedName>
        <fullName evidence="3">Uncharacterized protein</fullName>
    </submittedName>
</protein>
<comment type="caution">
    <text evidence="3">The sequence shown here is derived from an EMBL/GenBank/DDBJ whole genome shotgun (WGS) entry which is preliminary data.</text>
</comment>
<evidence type="ECO:0000256" key="1">
    <source>
        <dbReference type="SAM" id="MobiDB-lite"/>
    </source>
</evidence>
<dbReference type="EMBL" id="SMRU01000021">
    <property type="protein sequence ID" value="TDF92877.1"/>
    <property type="molecule type" value="Genomic_DNA"/>
</dbReference>
<reference evidence="3 4" key="1">
    <citation type="submission" date="2019-03" db="EMBL/GenBank/DDBJ databases">
        <title>Whole genome sequence of Arthrobacter sp JH1-1.</title>
        <authorList>
            <person name="Trinh H.N."/>
        </authorList>
    </citation>
    <scope>NUCLEOTIDE SEQUENCE [LARGE SCALE GENOMIC DNA]</scope>
    <source>
        <strain evidence="3 4">JH1-1</strain>
    </source>
</reference>
<organism evidence="3 4">
    <name type="scientific">Arthrobacter terricola</name>
    <dbReference type="NCBI Taxonomy" id="2547396"/>
    <lineage>
        <taxon>Bacteria</taxon>
        <taxon>Bacillati</taxon>
        <taxon>Actinomycetota</taxon>
        <taxon>Actinomycetes</taxon>
        <taxon>Micrococcales</taxon>
        <taxon>Micrococcaceae</taxon>
        <taxon>Arthrobacter</taxon>
    </lineage>
</organism>
<evidence type="ECO:0000313" key="4">
    <source>
        <dbReference type="Proteomes" id="UP000295511"/>
    </source>
</evidence>
<dbReference type="RefSeq" id="WP_133205454.1">
    <property type="nucleotide sequence ID" value="NZ_SMRU01000021.1"/>
</dbReference>